<dbReference type="GO" id="GO:0001518">
    <property type="term" value="C:voltage-gated sodium channel complex"/>
    <property type="evidence" value="ECO:0007669"/>
    <property type="project" value="TreeGrafter"/>
</dbReference>
<feature type="transmembrane region" description="Helical" evidence="7">
    <location>
        <begin position="256"/>
        <end position="275"/>
    </location>
</feature>
<dbReference type="Pfam" id="PF00520">
    <property type="entry name" value="Ion_trans"/>
    <property type="match status" value="1"/>
</dbReference>
<dbReference type="PANTHER" id="PTHR10037">
    <property type="entry name" value="VOLTAGE-GATED CATION CHANNEL CALCIUM AND SODIUM"/>
    <property type="match status" value="1"/>
</dbReference>
<dbReference type="PANTHER" id="PTHR10037:SF62">
    <property type="entry name" value="SODIUM CHANNEL PROTEIN 60E"/>
    <property type="match status" value="1"/>
</dbReference>
<keyword evidence="10" id="KW-1185">Reference proteome</keyword>
<evidence type="ECO:0000256" key="1">
    <source>
        <dbReference type="ARBA" id="ARBA00004141"/>
    </source>
</evidence>
<dbReference type="OrthoDB" id="446862at2759"/>
<comment type="caution">
    <text evidence="9">The sequence shown here is derived from an EMBL/GenBank/DDBJ whole genome shotgun (WGS) entry which is preliminary data.</text>
</comment>
<organism evidence="9 10">
    <name type="scientific">Symbiodinium microadriaticum</name>
    <name type="common">Dinoflagellate</name>
    <name type="synonym">Zooxanthella microadriatica</name>
    <dbReference type="NCBI Taxonomy" id="2951"/>
    <lineage>
        <taxon>Eukaryota</taxon>
        <taxon>Sar</taxon>
        <taxon>Alveolata</taxon>
        <taxon>Dinophyceae</taxon>
        <taxon>Suessiales</taxon>
        <taxon>Symbiodiniaceae</taxon>
        <taxon>Symbiodinium</taxon>
    </lineage>
</organism>
<feature type="compositionally biased region" description="Low complexity" evidence="6">
    <location>
        <begin position="806"/>
        <end position="820"/>
    </location>
</feature>
<evidence type="ECO:0000256" key="7">
    <source>
        <dbReference type="SAM" id="Phobius"/>
    </source>
</evidence>
<dbReference type="SUPFAM" id="SSF81324">
    <property type="entry name" value="Voltage-gated potassium channels"/>
    <property type="match status" value="1"/>
</dbReference>
<dbReference type="InterPro" id="IPR043203">
    <property type="entry name" value="VGCC_Ca_Na"/>
</dbReference>
<name>A0A1Q9CVX6_SYMMI</name>
<evidence type="ECO:0000313" key="9">
    <source>
        <dbReference type="EMBL" id="OLP87092.1"/>
    </source>
</evidence>
<dbReference type="PROSITE" id="PS50222">
    <property type="entry name" value="EF_HAND_2"/>
    <property type="match status" value="1"/>
</dbReference>
<feature type="transmembrane region" description="Helical" evidence="7">
    <location>
        <begin position="417"/>
        <end position="438"/>
    </location>
</feature>
<proteinExistence type="predicted"/>
<dbReference type="Gene3D" id="1.10.287.70">
    <property type="match status" value="1"/>
</dbReference>
<dbReference type="SUPFAM" id="SSF47473">
    <property type="entry name" value="EF-hand"/>
    <property type="match status" value="1"/>
</dbReference>
<gene>
    <name evidence="9" type="primary">CACNA1G</name>
    <name evidence="9" type="ORF">AK812_SmicGene31729</name>
</gene>
<evidence type="ECO:0000256" key="5">
    <source>
        <dbReference type="ARBA" id="ARBA00023136"/>
    </source>
</evidence>
<dbReference type="Gene3D" id="1.10.238.10">
    <property type="entry name" value="EF-hand"/>
    <property type="match status" value="1"/>
</dbReference>
<feature type="transmembrane region" description="Helical" evidence="7">
    <location>
        <begin position="226"/>
        <end position="244"/>
    </location>
</feature>
<feature type="region of interest" description="Disordered" evidence="6">
    <location>
        <begin position="115"/>
        <end position="139"/>
    </location>
</feature>
<evidence type="ECO:0000256" key="6">
    <source>
        <dbReference type="SAM" id="MobiDB-lite"/>
    </source>
</evidence>
<dbReference type="Gene3D" id="1.20.120.350">
    <property type="entry name" value="Voltage-gated potassium channels. Chain C"/>
    <property type="match status" value="1"/>
</dbReference>
<evidence type="ECO:0000313" key="10">
    <source>
        <dbReference type="Proteomes" id="UP000186817"/>
    </source>
</evidence>
<dbReference type="PROSITE" id="PS00018">
    <property type="entry name" value="EF_HAND_1"/>
    <property type="match status" value="1"/>
</dbReference>
<keyword evidence="4 7" id="KW-1133">Transmembrane helix</keyword>
<reference evidence="9 10" key="1">
    <citation type="submission" date="2016-02" db="EMBL/GenBank/DDBJ databases">
        <title>Genome analysis of coral dinoflagellate symbionts highlights evolutionary adaptations to a symbiotic lifestyle.</title>
        <authorList>
            <person name="Aranda M."/>
            <person name="Li Y."/>
            <person name="Liew Y.J."/>
            <person name="Baumgarten S."/>
            <person name="Simakov O."/>
            <person name="Wilson M."/>
            <person name="Piel J."/>
            <person name="Ashoor H."/>
            <person name="Bougouffa S."/>
            <person name="Bajic V.B."/>
            <person name="Ryu T."/>
            <person name="Ravasi T."/>
            <person name="Bayer T."/>
            <person name="Micklem G."/>
            <person name="Kim H."/>
            <person name="Bhak J."/>
            <person name="Lajeunesse T.C."/>
            <person name="Voolstra C.R."/>
        </authorList>
    </citation>
    <scope>NUCLEOTIDE SEQUENCE [LARGE SCALE GENOMIC DNA]</scope>
    <source>
        <strain evidence="9 10">CCMP2467</strain>
    </source>
</reference>
<evidence type="ECO:0000256" key="4">
    <source>
        <dbReference type="ARBA" id="ARBA00022989"/>
    </source>
</evidence>
<evidence type="ECO:0000256" key="3">
    <source>
        <dbReference type="ARBA" id="ARBA00022837"/>
    </source>
</evidence>
<dbReference type="GO" id="GO:0005248">
    <property type="term" value="F:voltage-gated sodium channel activity"/>
    <property type="evidence" value="ECO:0007669"/>
    <property type="project" value="TreeGrafter"/>
</dbReference>
<dbReference type="AlphaFoldDB" id="A0A1Q9CVX6"/>
<dbReference type="InterPro" id="IPR027359">
    <property type="entry name" value="Volt_channel_dom_sf"/>
</dbReference>
<dbReference type="InterPro" id="IPR002048">
    <property type="entry name" value="EF_hand_dom"/>
</dbReference>
<feature type="transmembrane region" description="Helical" evidence="7">
    <location>
        <begin position="189"/>
        <end position="206"/>
    </location>
</feature>
<feature type="region of interest" description="Disordered" evidence="6">
    <location>
        <begin position="796"/>
        <end position="854"/>
    </location>
</feature>
<protein>
    <submittedName>
        <fullName evidence="9">Voltage-dependent T-type calcium channel subunit alpha-1G</fullName>
    </submittedName>
</protein>
<dbReference type="EMBL" id="LSRX01000881">
    <property type="protein sequence ID" value="OLP87092.1"/>
    <property type="molecule type" value="Genomic_DNA"/>
</dbReference>
<keyword evidence="5 7" id="KW-0472">Membrane</keyword>
<dbReference type="InterPro" id="IPR005821">
    <property type="entry name" value="Ion_trans_dom"/>
</dbReference>
<dbReference type="InterPro" id="IPR011992">
    <property type="entry name" value="EF-hand-dom_pair"/>
</dbReference>
<evidence type="ECO:0000259" key="8">
    <source>
        <dbReference type="PROSITE" id="PS50222"/>
    </source>
</evidence>
<keyword evidence="3" id="KW-0106">Calcium</keyword>
<keyword evidence="2 7" id="KW-0812">Transmembrane</keyword>
<comment type="subcellular location">
    <subcellularLocation>
        <location evidence="1">Membrane</location>
        <topology evidence="1">Multi-pass membrane protein</topology>
    </subcellularLocation>
</comment>
<accession>A0A1Q9CVX6</accession>
<sequence length="1151" mass="129708">MGSDGTDVQPVADGEQIRHFRRQLQVSTYKHPSKVIAAMTADSFDGDEVLGLPAAQFRELRSYLELEFAKQQDLLHALLHGGSGSTRSTPLPNKLSGGEVRPVYGEQAVVWRSPESQEPLFDDDDRDGEKESAGSSVTRVKKETVWHENHMAQAQEQATHLKRVRSASESEVNETWRTLLRRIVDSDRFGNLIMAIIMANVVLMGIEVDVAANLGEDDIPQWFNTVNLFMVGAFVIEATLKHLAFGCRGFWCGDDFGWNIFDFAVVLVSVVEVFLDVWAQSVDANSGQVRMLRTVRLVRALRGMRLVRVFRYVVALRTLILSIIATTGSLIWTLLLFVMLCYSFGMAIAQFATDHCRFQAIERTMDPNAIPECPEGLRTYWSSVETSMLTLFLAISGGISWDVALRPLQEFSVLPTALLMVYIFIAVFAILNVVTGVFCNTAIESAHADKELATVLYERSKKSQIETLRMIFEEMDFSSADHISIHDIERATANGRLAEFLGSMGISLEDVWTFFMLIDMDGNGLLDLDEFVSGCMQLNGPARSIQLAKMSYENKVSRREIRSIAEDLKQLSEQVQADASPQESRRRISCAFHSGKIPCLSEELQAHPRHPTAAMAAHSSNCDEVHGLPAAQFRELRSYLELEFAKQHDLLNELIQRGSLPVGPLPSEELLSLLKSPKQIQAEERAQPDRSVDGDTASAGRYQGIVWTQSASEAVFTTQLLKRIREMELGIDEVARTFFKQEDVPDKHKDATKFMQRLSSDLADFMKAKLPQKATPGESAALIKAKAKLAAHGLQLTPGKRESQGNLPSSSDLPLQDSNPRAPKRAKSGKESSEEEAKKLLKSSPKNMLDSRPQGAMDHHVEDWLQTLKNKPYFYGKFTELRKHVSTVQELFKQGFSKQELTTAAVKFGLDENLASRLTIKNLSTAIAAAQFEYKDLLSVFMCRYVDNRLILSDTKPHRLGAIRKWSARASGYHSRKALIRKYALRQRVQWLTTFLSKLDELHPGYNADDFFPQGMFSFANGYDPANRYDLPKWYKEIKLLALAILRSKIDYEVPPGSADDKLDQLILKANEQRRPKFLYQLLLPFSEESQDLPDNTEDLIAVASAFTDFRFCCHGETSLQTSAKAQVYLFGKFFQLFIFQLVYIFEQFFF</sequence>
<feature type="domain" description="EF-hand" evidence="8">
    <location>
        <begin position="506"/>
        <end position="541"/>
    </location>
</feature>
<dbReference type="GO" id="GO:0005509">
    <property type="term" value="F:calcium ion binding"/>
    <property type="evidence" value="ECO:0007669"/>
    <property type="project" value="InterPro"/>
</dbReference>
<dbReference type="Proteomes" id="UP000186817">
    <property type="component" value="Unassembled WGS sequence"/>
</dbReference>
<evidence type="ECO:0000256" key="2">
    <source>
        <dbReference type="ARBA" id="ARBA00022692"/>
    </source>
</evidence>
<dbReference type="InterPro" id="IPR018247">
    <property type="entry name" value="EF_Hand_1_Ca_BS"/>
</dbReference>
<feature type="compositionally biased region" description="Basic and acidic residues" evidence="6">
    <location>
        <begin position="828"/>
        <end position="839"/>
    </location>
</feature>